<keyword evidence="1" id="KW-0472">Membrane</keyword>
<name>A0AAW0SH35_SCYPA</name>
<reference evidence="2 3" key="1">
    <citation type="submission" date="2023-03" db="EMBL/GenBank/DDBJ databases">
        <title>High-quality genome of Scylla paramamosain provides insights in environmental adaptation.</title>
        <authorList>
            <person name="Zhang L."/>
        </authorList>
    </citation>
    <scope>NUCLEOTIDE SEQUENCE [LARGE SCALE GENOMIC DNA]</scope>
    <source>
        <strain evidence="2">LZ_2023a</strain>
        <tissue evidence="2">Muscle</tissue>
    </source>
</reference>
<dbReference type="Gene3D" id="1.20.1740.10">
    <property type="entry name" value="Amino acid/polyamine transporter I"/>
    <property type="match status" value="1"/>
</dbReference>
<keyword evidence="3" id="KW-1185">Reference proteome</keyword>
<dbReference type="EMBL" id="JARAKH010000250">
    <property type="protein sequence ID" value="KAK8374682.1"/>
    <property type="molecule type" value="Genomic_DNA"/>
</dbReference>
<dbReference type="EMBL" id="JARAKH010000250">
    <property type="protein sequence ID" value="KAK8374681.1"/>
    <property type="molecule type" value="Genomic_DNA"/>
</dbReference>
<evidence type="ECO:0000313" key="2">
    <source>
        <dbReference type="EMBL" id="KAK8374680.1"/>
    </source>
</evidence>
<evidence type="ECO:0000256" key="1">
    <source>
        <dbReference type="SAM" id="Phobius"/>
    </source>
</evidence>
<protein>
    <submittedName>
        <fullName evidence="2">Uncharacterized protein</fullName>
    </submittedName>
</protein>
<proteinExistence type="predicted"/>
<evidence type="ECO:0000313" key="3">
    <source>
        <dbReference type="Proteomes" id="UP001487740"/>
    </source>
</evidence>
<organism evidence="2 3">
    <name type="scientific">Scylla paramamosain</name>
    <name type="common">Mud crab</name>
    <dbReference type="NCBI Taxonomy" id="85552"/>
    <lineage>
        <taxon>Eukaryota</taxon>
        <taxon>Metazoa</taxon>
        <taxon>Ecdysozoa</taxon>
        <taxon>Arthropoda</taxon>
        <taxon>Crustacea</taxon>
        <taxon>Multicrustacea</taxon>
        <taxon>Malacostraca</taxon>
        <taxon>Eumalacostraca</taxon>
        <taxon>Eucarida</taxon>
        <taxon>Decapoda</taxon>
        <taxon>Pleocyemata</taxon>
        <taxon>Brachyura</taxon>
        <taxon>Eubrachyura</taxon>
        <taxon>Portunoidea</taxon>
        <taxon>Portunidae</taxon>
        <taxon>Portuninae</taxon>
        <taxon>Scylla</taxon>
    </lineage>
</organism>
<dbReference type="PANTHER" id="PTHR43243:SF105">
    <property type="entry name" value="CATIONIC AMINO ACID TRANSPORTER C-TERMINAL DOMAIN-CONTAINING PROTEIN"/>
    <property type="match status" value="1"/>
</dbReference>
<dbReference type="GO" id="GO:0097638">
    <property type="term" value="P:L-arginine import across plasma membrane"/>
    <property type="evidence" value="ECO:0007669"/>
    <property type="project" value="TreeGrafter"/>
</dbReference>
<feature type="transmembrane region" description="Helical" evidence="1">
    <location>
        <begin position="62"/>
        <end position="85"/>
    </location>
</feature>
<dbReference type="GO" id="GO:0061459">
    <property type="term" value="F:L-arginine transmembrane transporter activity"/>
    <property type="evidence" value="ECO:0007669"/>
    <property type="project" value="TreeGrafter"/>
</dbReference>
<dbReference type="GO" id="GO:0015189">
    <property type="term" value="F:L-lysine transmembrane transporter activity"/>
    <property type="evidence" value="ECO:0007669"/>
    <property type="project" value="TreeGrafter"/>
</dbReference>
<keyword evidence="1" id="KW-0812">Transmembrane</keyword>
<comment type="caution">
    <text evidence="2">The sequence shown here is derived from an EMBL/GenBank/DDBJ whole genome shotgun (WGS) entry which is preliminary data.</text>
</comment>
<dbReference type="AlphaFoldDB" id="A0AAW0SH35"/>
<gene>
    <name evidence="2" type="ORF">O3P69_015638</name>
</gene>
<dbReference type="PANTHER" id="PTHR43243">
    <property type="entry name" value="INNER MEMBRANE TRANSPORTER YGJI-RELATED"/>
    <property type="match status" value="1"/>
</dbReference>
<keyword evidence="1" id="KW-1133">Transmembrane helix</keyword>
<dbReference type="EMBL" id="JARAKH010000250">
    <property type="protein sequence ID" value="KAK8374680.1"/>
    <property type="molecule type" value="Genomic_DNA"/>
</dbReference>
<accession>A0AAW0SH35</accession>
<dbReference type="Proteomes" id="UP001487740">
    <property type="component" value="Unassembled WGS sequence"/>
</dbReference>
<dbReference type="GO" id="GO:0000064">
    <property type="term" value="F:L-ornithine transmembrane transporter activity"/>
    <property type="evidence" value="ECO:0007669"/>
    <property type="project" value="TreeGrafter"/>
</dbReference>
<sequence>MQEGLAVMTAGCHRPAGVMVPDQLVHISEMVVVLENSWFAKCSARQAARPHSHQKDHRSVGILIYCGLPARGFWTVLLFGAVFPLPRIICAMASDGLVFPFFSKIIKKFQTPTIDCNCSPWHICWQFFELSSLVDMMSIGTLMSFRATCKGRSPLNTGLTQVDKNRQVWYKSSLP</sequence>
<dbReference type="GO" id="GO:0005886">
    <property type="term" value="C:plasma membrane"/>
    <property type="evidence" value="ECO:0007669"/>
    <property type="project" value="TreeGrafter"/>
</dbReference>